<dbReference type="GO" id="GO:0009279">
    <property type="term" value="C:cell outer membrane"/>
    <property type="evidence" value="ECO:0007669"/>
    <property type="project" value="UniProtKB-SubCell"/>
</dbReference>
<name>A0A380TKE1_9ZZZZ</name>
<protein>
    <submittedName>
        <fullName evidence="7">Outer membrane protein, adhesin transport system</fullName>
    </submittedName>
</protein>
<organism evidence="7">
    <name type="scientific">metagenome</name>
    <dbReference type="NCBI Taxonomy" id="256318"/>
    <lineage>
        <taxon>unclassified sequences</taxon>
        <taxon>metagenomes</taxon>
    </lineage>
</organism>
<keyword evidence="5" id="KW-0472">Membrane</keyword>
<keyword evidence="4" id="KW-0812">Transmembrane</keyword>
<evidence type="ECO:0000313" key="7">
    <source>
        <dbReference type="EMBL" id="SUS08151.1"/>
    </source>
</evidence>
<gene>
    <name evidence="7" type="ORF">DF3PB_5930002</name>
</gene>
<evidence type="ECO:0000256" key="2">
    <source>
        <dbReference type="ARBA" id="ARBA00022448"/>
    </source>
</evidence>
<keyword evidence="2" id="KW-0813">Transport</keyword>
<dbReference type="PANTHER" id="PTHR30026">
    <property type="entry name" value="OUTER MEMBRANE PROTEIN TOLC"/>
    <property type="match status" value="1"/>
</dbReference>
<proteinExistence type="predicted"/>
<evidence type="ECO:0000256" key="1">
    <source>
        <dbReference type="ARBA" id="ARBA00004442"/>
    </source>
</evidence>
<evidence type="ECO:0000256" key="5">
    <source>
        <dbReference type="ARBA" id="ARBA00023136"/>
    </source>
</evidence>
<dbReference type="Gene3D" id="1.20.1600.10">
    <property type="entry name" value="Outer membrane efflux proteins (OEP)"/>
    <property type="match status" value="1"/>
</dbReference>
<reference evidence="7" key="1">
    <citation type="submission" date="2018-07" db="EMBL/GenBank/DDBJ databases">
        <authorList>
            <person name="Quirk P.G."/>
            <person name="Krulwich T.A."/>
        </authorList>
    </citation>
    <scope>NUCLEOTIDE SEQUENCE</scope>
</reference>
<comment type="subcellular location">
    <subcellularLocation>
        <location evidence="1">Cell outer membrane</location>
    </subcellularLocation>
</comment>
<sequence>MTKWLFRLLLLALPFLPAAPVAANPLADELRQLVATHPEIKTRASQLEGAQAGIDRAFAGYLPKLDAVAQVGPQYIDSPVTRDAGGGSFTAISEIYGVRLTQPLFDGFATPSDLRAARLAREVGTFTLEGTRQNVVFTGIAAYIEVLRQSRLIALARHNEETIRQQLHLEDERVRRGSGIAVDVLLAKSRLQIAKERRVTFEGALEDAHARYLRVFGHAPETATMNEVTARPELVPDSIEGAIKTAEADNPAIDASLATVEIANEKRRLIRADYYPRLNVVAAANREKDNDLVEGTRTDFSVLLTATWNIFSGFATNAGVAQAAADYRASQDNHERIRREVLEQTRLAWNDLQTAKARVELLENASAIADEVLTARIKLRDAGRETALNVLDAENELYNARINLTQAEGDRTLAAYRLLQGMGRLDAATLGYGTN</sequence>
<dbReference type="InterPro" id="IPR051906">
    <property type="entry name" value="TolC-like"/>
</dbReference>
<dbReference type="EMBL" id="UIDG01000549">
    <property type="protein sequence ID" value="SUS08151.1"/>
    <property type="molecule type" value="Genomic_DNA"/>
</dbReference>
<dbReference type="Pfam" id="PF02321">
    <property type="entry name" value="OEP"/>
    <property type="match status" value="2"/>
</dbReference>
<dbReference type="PANTHER" id="PTHR30026:SF22">
    <property type="entry name" value="OUTER MEMBRANE EFFLUX PROTEIN"/>
    <property type="match status" value="1"/>
</dbReference>
<dbReference type="InterPro" id="IPR010130">
    <property type="entry name" value="T1SS_OMP_TolC"/>
</dbReference>
<keyword evidence="3" id="KW-1134">Transmembrane beta strand</keyword>
<dbReference type="GO" id="GO:1990281">
    <property type="term" value="C:efflux pump complex"/>
    <property type="evidence" value="ECO:0007669"/>
    <property type="project" value="TreeGrafter"/>
</dbReference>
<evidence type="ECO:0000256" key="6">
    <source>
        <dbReference type="ARBA" id="ARBA00023237"/>
    </source>
</evidence>
<dbReference type="NCBIfam" id="TIGR01844">
    <property type="entry name" value="type_I_sec_TolC"/>
    <property type="match status" value="1"/>
</dbReference>
<dbReference type="InterPro" id="IPR003423">
    <property type="entry name" value="OMP_efflux"/>
</dbReference>
<evidence type="ECO:0000256" key="3">
    <source>
        <dbReference type="ARBA" id="ARBA00022452"/>
    </source>
</evidence>
<evidence type="ECO:0000256" key="4">
    <source>
        <dbReference type="ARBA" id="ARBA00022692"/>
    </source>
</evidence>
<dbReference type="SUPFAM" id="SSF56954">
    <property type="entry name" value="Outer membrane efflux proteins (OEP)"/>
    <property type="match status" value="1"/>
</dbReference>
<accession>A0A380TKE1</accession>
<keyword evidence="6" id="KW-0998">Cell outer membrane</keyword>
<dbReference type="GO" id="GO:0015562">
    <property type="term" value="F:efflux transmembrane transporter activity"/>
    <property type="evidence" value="ECO:0007669"/>
    <property type="project" value="InterPro"/>
</dbReference>
<dbReference type="GO" id="GO:0015288">
    <property type="term" value="F:porin activity"/>
    <property type="evidence" value="ECO:0007669"/>
    <property type="project" value="TreeGrafter"/>
</dbReference>
<dbReference type="AlphaFoldDB" id="A0A380TKE1"/>